<protein>
    <submittedName>
        <fullName evidence="1">Uncharacterized protein</fullName>
    </submittedName>
</protein>
<evidence type="ECO:0000313" key="1">
    <source>
        <dbReference type="EMBL" id="KZO97126.1"/>
    </source>
</evidence>
<keyword evidence="2" id="KW-1185">Reference proteome</keyword>
<reference evidence="1 2" key="1">
    <citation type="journal article" date="2016" name="Mol. Biol. Evol.">
        <title>Comparative Genomics of Early-Diverging Mushroom-Forming Fungi Provides Insights into the Origins of Lignocellulose Decay Capabilities.</title>
        <authorList>
            <person name="Nagy L.G."/>
            <person name="Riley R."/>
            <person name="Tritt A."/>
            <person name="Adam C."/>
            <person name="Daum C."/>
            <person name="Floudas D."/>
            <person name="Sun H."/>
            <person name="Yadav J.S."/>
            <person name="Pangilinan J."/>
            <person name="Larsson K.H."/>
            <person name="Matsuura K."/>
            <person name="Barry K."/>
            <person name="Labutti K."/>
            <person name="Kuo R."/>
            <person name="Ohm R.A."/>
            <person name="Bhattacharya S.S."/>
            <person name="Shirouzu T."/>
            <person name="Yoshinaga Y."/>
            <person name="Martin F.M."/>
            <person name="Grigoriev I.V."/>
            <person name="Hibbett D.S."/>
        </authorList>
    </citation>
    <scope>NUCLEOTIDE SEQUENCE [LARGE SCALE GENOMIC DNA]</scope>
    <source>
        <strain evidence="1 2">TUFC12733</strain>
    </source>
</reference>
<dbReference type="STRING" id="1330018.A0A167MWJ1"/>
<evidence type="ECO:0000313" key="2">
    <source>
        <dbReference type="Proteomes" id="UP000076738"/>
    </source>
</evidence>
<proteinExistence type="predicted"/>
<dbReference type="EMBL" id="KV417281">
    <property type="protein sequence ID" value="KZO97126.1"/>
    <property type="molecule type" value="Genomic_DNA"/>
</dbReference>
<name>A0A167MWJ1_CALVF</name>
<sequence length="134" mass="14883">MDLWSRLSTAYVRLPMEDKEVEEGERLREVWMWWSKDGGVGACVGVGPRKFRNGRATERSVEFPMSLIFRPATSARSAPLVDQRAIIARHFPEGLVGLTIQSTEASIMRRVSAGAERLGPLARRAGAQLALPYA</sequence>
<dbReference type="Proteomes" id="UP000076738">
    <property type="component" value="Unassembled WGS sequence"/>
</dbReference>
<organism evidence="1 2">
    <name type="scientific">Calocera viscosa (strain TUFC12733)</name>
    <dbReference type="NCBI Taxonomy" id="1330018"/>
    <lineage>
        <taxon>Eukaryota</taxon>
        <taxon>Fungi</taxon>
        <taxon>Dikarya</taxon>
        <taxon>Basidiomycota</taxon>
        <taxon>Agaricomycotina</taxon>
        <taxon>Dacrymycetes</taxon>
        <taxon>Dacrymycetales</taxon>
        <taxon>Dacrymycetaceae</taxon>
        <taxon>Calocera</taxon>
    </lineage>
</organism>
<dbReference type="AlphaFoldDB" id="A0A167MWJ1"/>
<gene>
    <name evidence="1" type="ORF">CALVIDRAFT_554743</name>
</gene>
<dbReference type="OrthoDB" id="4084751at2759"/>
<accession>A0A167MWJ1</accession>